<dbReference type="SUPFAM" id="SSF52218">
    <property type="entry name" value="Flavoproteins"/>
    <property type="match status" value="1"/>
</dbReference>
<dbReference type="PRINTS" id="PR00371">
    <property type="entry name" value="FPNCR"/>
</dbReference>
<evidence type="ECO:0000313" key="8">
    <source>
        <dbReference type="EMBL" id="MFC0350329.1"/>
    </source>
</evidence>
<feature type="transmembrane region" description="Helical" evidence="5">
    <location>
        <begin position="7"/>
        <end position="28"/>
    </location>
</feature>
<dbReference type="InterPro" id="IPR001094">
    <property type="entry name" value="Flavdoxin-like"/>
</dbReference>
<dbReference type="InterPro" id="IPR001433">
    <property type="entry name" value="OxRdtase_FAD/NAD-bd"/>
</dbReference>
<evidence type="ECO:0000256" key="2">
    <source>
        <dbReference type="ARBA" id="ARBA00022643"/>
    </source>
</evidence>
<name>A0ABV6IES8_9BURK</name>
<evidence type="ECO:0000259" key="6">
    <source>
        <dbReference type="PROSITE" id="PS50902"/>
    </source>
</evidence>
<keyword evidence="1" id="KW-0285">Flavoprotein</keyword>
<evidence type="ECO:0000256" key="4">
    <source>
        <dbReference type="ARBA" id="ARBA00023797"/>
    </source>
</evidence>
<dbReference type="PROSITE" id="PS50902">
    <property type="entry name" value="FLAVODOXIN_LIKE"/>
    <property type="match status" value="1"/>
</dbReference>
<sequence>MQLRLNALLLIALSISTLFLFAPLHQFLSISTTRLSTVTSILISYALFYYWIQVRHQHAHQSSHQPKLDFANISQEQILIVYASQTGYAEQLATQTQTSLQQGGMQTQLCNISQLTAEALQQAHKILFLVSTTGEGDAPDSAAKFTRTVMGQTIQLTQLHYAVLALGDRNYQAYCAFGHQLDHWLHQQGAQTLFDTVEVDNGDDGALRHWQHHLGVLSGRTDLADWHQAEYENWTLSERQLLNPNSQGNPVYQLRLIPNTSNRDSSWQAGDIAEILPQRPSSDQPLPHREYSIASIPQDGAVELIVRQMHQADGSLGLGSGWLTHYADIGSTIALRLRSNRSFHPPVNACPLILIGNGTGIAGLRAHLKHRIQKGHTQNWLFFGERNRAYDFFCQAEIEQWQADGTLSQLDLAFSRDQTQRVYVQDKLREQTTELNAWVAQGAAIYVCGSLEGMAAGVDSALRDIVGDVTLKRMREEGLYRRDVY</sequence>
<evidence type="ECO:0000256" key="5">
    <source>
        <dbReference type="SAM" id="Phobius"/>
    </source>
</evidence>
<dbReference type="Gene3D" id="2.40.30.10">
    <property type="entry name" value="Translation factors"/>
    <property type="match status" value="1"/>
</dbReference>
<keyword evidence="5" id="KW-0812">Transmembrane</keyword>
<proteinExistence type="predicted"/>
<keyword evidence="5" id="KW-1133">Transmembrane helix</keyword>
<feature type="domain" description="Flavodoxin-like" evidence="6">
    <location>
        <begin position="78"/>
        <end position="215"/>
    </location>
</feature>
<comment type="caution">
    <text evidence="8">The sequence shown here is derived from an EMBL/GenBank/DDBJ whole genome shotgun (WGS) entry which is preliminary data.</text>
</comment>
<keyword evidence="5" id="KW-0472">Membrane</keyword>
<dbReference type="CDD" id="cd06200">
    <property type="entry name" value="SiR_like1"/>
    <property type="match status" value="1"/>
</dbReference>
<dbReference type="InterPro" id="IPR017927">
    <property type="entry name" value="FAD-bd_FR_type"/>
</dbReference>
<dbReference type="Gene3D" id="3.40.50.80">
    <property type="entry name" value="Nucleotide-binding domain of ferredoxin-NADP reductase (FNR) module"/>
    <property type="match status" value="1"/>
</dbReference>
<dbReference type="InterPro" id="IPR039261">
    <property type="entry name" value="FNR_nucleotide-bd"/>
</dbReference>
<keyword evidence="2" id="KW-0288">FMN</keyword>
<evidence type="ECO:0000259" key="7">
    <source>
        <dbReference type="PROSITE" id="PS51384"/>
    </source>
</evidence>
<dbReference type="InterPro" id="IPR008254">
    <property type="entry name" value="Flavodoxin/NO_synth"/>
</dbReference>
<dbReference type="PANTHER" id="PTHR19384:SF17">
    <property type="entry name" value="NADPH--CYTOCHROME P450 REDUCTASE"/>
    <property type="match status" value="1"/>
</dbReference>
<dbReference type="PROSITE" id="PS51384">
    <property type="entry name" value="FAD_FR"/>
    <property type="match status" value="1"/>
</dbReference>
<evidence type="ECO:0000313" key="9">
    <source>
        <dbReference type="Proteomes" id="UP001589844"/>
    </source>
</evidence>
<dbReference type="SUPFAM" id="SSF63380">
    <property type="entry name" value="Riboflavin synthase domain-like"/>
    <property type="match status" value="1"/>
</dbReference>
<evidence type="ECO:0000256" key="3">
    <source>
        <dbReference type="ARBA" id="ARBA00022982"/>
    </source>
</evidence>
<dbReference type="PANTHER" id="PTHR19384">
    <property type="entry name" value="NITRIC OXIDE SYNTHASE-RELATED"/>
    <property type="match status" value="1"/>
</dbReference>
<gene>
    <name evidence="8" type="ORF">ACFFJH_10970</name>
</gene>
<evidence type="ECO:0000256" key="1">
    <source>
        <dbReference type="ARBA" id="ARBA00022630"/>
    </source>
</evidence>
<dbReference type="EMBL" id="JBHLXJ010000012">
    <property type="protein sequence ID" value="MFC0350329.1"/>
    <property type="molecule type" value="Genomic_DNA"/>
</dbReference>
<keyword evidence="3" id="KW-0249">Electron transport</keyword>
<dbReference type="SUPFAM" id="SSF52343">
    <property type="entry name" value="Ferredoxin reductase-like, C-terminal NADP-linked domain"/>
    <property type="match status" value="1"/>
</dbReference>
<organism evidence="8 9">
    <name type="scientific">Undibacterium danionis</name>
    <dbReference type="NCBI Taxonomy" id="1812100"/>
    <lineage>
        <taxon>Bacteria</taxon>
        <taxon>Pseudomonadati</taxon>
        <taxon>Pseudomonadota</taxon>
        <taxon>Betaproteobacteria</taxon>
        <taxon>Burkholderiales</taxon>
        <taxon>Oxalobacteraceae</taxon>
        <taxon>Undibacterium</taxon>
    </lineage>
</organism>
<protein>
    <recommendedName>
        <fullName evidence="4">NADPH--hemoprotein reductase</fullName>
        <ecNumber evidence="4">1.6.2.4</ecNumber>
    </recommendedName>
</protein>
<dbReference type="Proteomes" id="UP001589844">
    <property type="component" value="Unassembled WGS sequence"/>
</dbReference>
<feature type="domain" description="FAD-binding FR-type" evidence="7">
    <location>
        <begin position="229"/>
        <end position="346"/>
    </location>
</feature>
<dbReference type="Gene3D" id="3.40.50.360">
    <property type="match status" value="1"/>
</dbReference>
<keyword evidence="9" id="KW-1185">Reference proteome</keyword>
<accession>A0ABV6IES8</accession>
<dbReference type="InterPro" id="IPR001709">
    <property type="entry name" value="Flavoprot_Pyr_Nucl_cyt_Rdtase"/>
</dbReference>
<dbReference type="RefSeq" id="WP_390212510.1">
    <property type="nucleotide sequence ID" value="NZ_JBHLXJ010000012.1"/>
</dbReference>
<keyword evidence="3" id="KW-0813">Transport</keyword>
<dbReference type="InterPro" id="IPR029039">
    <property type="entry name" value="Flavoprotein-like_sf"/>
</dbReference>
<dbReference type="InterPro" id="IPR017938">
    <property type="entry name" value="Riboflavin_synthase-like_b-brl"/>
</dbReference>
<dbReference type="PRINTS" id="PR00369">
    <property type="entry name" value="FLAVODOXIN"/>
</dbReference>
<dbReference type="EC" id="1.6.2.4" evidence="4"/>
<dbReference type="Pfam" id="PF00175">
    <property type="entry name" value="NAD_binding_1"/>
    <property type="match status" value="1"/>
</dbReference>
<dbReference type="Pfam" id="PF00258">
    <property type="entry name" value="Flavodoxin_1"/>
    <property type="match status" value="1"/>
</dbReference>
<reference evidence="8 9" key="1">
    <citation type="submission" date="2024-09" db="EMBL/GenBank/DDBJ databases">
        <authorList>
            <person name="Sun Q."/>
            <person name="Mori K."/>
        </authorList>
    </citation>
    <scope>NUCLEOTIDE SEQUENCE [LARGE SCALE GENOMIC DNA]</scope>
    <source>
        <strain evidence="8 9">CCM 8677</strain>
    </source>
</reference>